<dbReference type="EMBL" id="CAEFZW010000007">
    <property type="protein sequence ID" value="CAB4255670.1"/>
    <property type="molecule type" value="Genomic_DNA"/>
</dbReference>
<evidence type="ECO:0000259" key="4">
    <source>
        <dbReference type="PROSITE" id="PS50002"/>
    </source>
</evidence>
<feature type="region of interest" description="Disordered" evidence="3">
    <location>
        <begin position="1"/>
        <end position="24"/>
    </location>
</feature>
<accession>A0A8H2VHV1</accession>
<dbReference type="Proteomes" id="UP000644660">
    <property type="component" value="Unassembled WGS sequence"/>
</dbReference>
<name>A0A8H2VHV1_9SACH</name>
<keyword evidence="1 2" id="KW-0728">SH3 domain</keyword>
<dbReference type="Gene3D" id="2.30.30.40">
    <property type="entry name" value="SH3 Domains"/>
    <property type="match status" value="1"/>
</dbReference>
<protein>
    <submittedName>
        <fullName evidence="5">Similar to Saccharomyces cerevisiae YDR162C NBP2 Protein involved in the HOG (High osmolarity glycerol) pathway</fullName>
    </submittedName>
</protein>
<dbReference type="RefSeq" id="XP_041407514.1">
    <property type="nucleotide sequence ID" value="XM_041551580.1"/>
</dbReference>
<feature type="compositionally biased region" description="Acidic residues" evidence="3">
    <location>
        <begin position="95"/>
        <end position="108"/>
    </location>
</feature>
<sequence>MISTTNDTLLLNGIPTNKESSRPLTNISTHEHISDDEQSDEGSETSLVGYISIRDFAYEESNPLHYGYYDDGLDETEDVTDIGGYIGDDSYTNEYEGEGDEDVEEDKEDIGRRQSVILPNDYIVNKRAIALYSFKPENDNELGFEEGDTLFISYRHGQGWLVAENQERNKTGLVPEEFVSFVEPNQEDEDEDNTLARPFYLTQFITKGLCPSQDDIEGADDVDDNEEEWEDIDHLESNLKENLTIQESNTGN</sequence>
<dbReference type="FunFam" id="2.30.30.40:FF:000283">
    <property type="entry name" value="NAP1-binding protein 2"/>
    <property type="match status" value="1"/>
</dbReference>
<dbReference type="InterPro" id="IPR001452">
    <property type="entry name" value="SH3_domain"/>
</dbReference>
<dbReference type="AlphaFoldDB" id="A0A8H2VHV1"/>
<evidence type="ECO:0000313" key="6">
    <source>
        <dbReference type="Proteomes" id="UP000644660"/>
    </source>
</evidence>
<dbReference type="InterPro" id="IPR036028">
    <property type="entry name" value="SH3-like_dom_sf"/>
</dbReference>
<dbReference type="Pfam" id="PF00018">
    <property type="entry name" value="SH3_1"/>
    <property type="match status" value="1"/>
</dbReference>
<keyword evidence="6" id="KW-1185">Reference proteome</keyword>
<dbReference type="GeneID" id="64858727"/>
<evidence type="ECO:0000256" key="1">
    <source>
        <dbReference type="ARBA" id="ARBA00022443"/>
    </source>
</evidence>
<gene>
    <name evidence="5" type="ORF">KABA2_07S01826</name>
</gene>
<feature type="region of interest" description="Disordered" evidence="3">
    <location>
        <begin position="86"/>
        <end position="109"/>
    </location>
</feature>
<evidence type="ECO:0000313" key="5">
    <source>
        <dbReference type="EMBL" id="CAB4255670.1"/>
    </source>
</evidence>
<evidence type="ECO:0000256" key="2">
    <source>
        <dbReference type="PROSITE-ProRule" id="PRU00192"/>
    </source>
</evidence>
<comment type="caution">
    <text evidence="5">The sequence shown here is derived from an EMBL/GenBank/DDBJ whole genome shotgun (WGS) entry which is preliminary data.</text>
</comment>
<reference evidence="5 6" key="1">
    <citation type="submission" date="2020-05" db="EMBL/GenBank/DDBJ databases">
        <authorList>
            <person name="Casaregola S."/>
            <person name="Devillers H."/>
            <person name="Grondin C."/>
        </authorList>
    </citation>
    <scope>NUCLEOTIDE SEQUENCE [LARGE SCALE GENOMIC DNA]</scope>
    <source>
        <strain evidence="5 6">CLIB 1767</strain>
    </source>
</reference>
<proteinExistence type="predicted"/>
<dbReference type="PROSITE" id="PS50002">
    <property type="entry name" value="SH3"/>
    <property type="match status" value="1"/>
</dbReference>
<dbReference type="OrthoDB" id="19092at2759"/>
<evidence type="ECO:0000256" key="3">
    <source>
        <dbReference type="SAM" id="MobiDB-lite"/>
    </source>
</evidence>
<organism evidence="5 6">
    <name type="scientific">Maudiozyma barnettii</name>
    <dbReference type="NCBI Taxonomy" id="61262"/>
    <lineage>
        <taxon>Eukaryota</taxon>
        <taxon>Fungi</taxon>
        <taxon>Dikarya</taxon>
        <taxon>Ascomycota</taxon>
        <taxon>Saccharomycotina</taxon>
        <taxon>Saccharomycetes</taxon>
        <taxon>Saccharomycetales</taxon>
        <taxon>Saccharomycetaceae</taxon>
        <taxon>Maudiozyma</taxon>
    </lineage>
</organism>
<dbReference type="SMART" id="SM00326">
    <property type="entry name" value="SH3"/>
    <property type="match status" value="1"/>
</dbReference>
<feature type="domain" description="SH3" evidence="4">
    <location>
        <begin position="123"/>
        <end position="184"/>
    </location>
</feature>
<dbReference type="SUPFAM" id="SSF50044">
    <property type="entry name" value="SH3-domain"/>
    <property type="match status" value="1"/>
</dbReference>